<protein>
    <submittedName>
        <fullName evidence="5">Regulating synaptic membrane exocytosis protein 1-like isoform X2</fullName>
    </submittedName>
</protein>
<dbReference type="PANTHER" id="PTHR12157:SF21">
    <property type="entry name" value="RAB3 INTERACTING MOLECULE, ISOFORM F"/>
    <property type="match status" value="1"/>
</dbReference>
<keyword evidence="1" id="KW-0770">Synapse</keyword>
<evidence type="ECO:0000259" key="3">
    <source>
        <dbReference type="PROSITE" id="PS50004"/>
    </source>
</evidence>
<dbReference type="GO" id="GO:0031267">
    <property type="term" value="F:small GTPase binding"/>
    <property type="evidence" value="ECO:0007669"/>
    <property type="project" value="InterPro"/>
</dbReference>
<dbReference type="AlphaFoldDB" id="A0AAJ7TWB4"/>
<dbReference type="SMART" id="SM00239">
    <property type="entry name" value="C2"/>
    <property type="match status" value="1"/>
</dbReference>
<dbReference type="Gene3D" id="2.60.40.150">
    <property type="entry name" value="C2 domain"/>
    <property type="match status" value="1"/>
</dbReference>
<dbReference type="GO" id="GO:0042734">
    <property type="term" value="C:presynaptic membrane"/>
    <property type="evidence" value="ECO:0007669"/>
    <property type="project" value="TreeGrafter"/>
</dbReference>
<dbReference type="SUPFAM" id="SSF49562">
    <property type="entry name" value="C2 domain (Calcium/lipid-binding domain, CaLB)"/>
    <property type="match status" value="1"/>
</dbReference>
<sequence>MGKPEAGGAPGLGFRVPRSQSKSSLSASLEALASYLPCMGGTESGEGGGKKLRSTVQRSTETGMAAEMRNLQMGRQASRESTDDSMKSYMSEGNLVFPGLRFGPDSQFSDFLDGLGPAQMVGRQTLATPSVGDIQVGMVDRTGHLEVEIVRARGLSAKRGSKSPPAPYVKLYLLESGTCLAKKKTKVARRSLDPVYQQHFIFEENPHGKVLQIIVWGDYGRMDNKCFMGAAQVLLEDLDLSSAVIGWYKLFPTFSLVDPTLAQVARRPSQSSLESAAEAPYMRSF</sequence>
<proteinExistence type="predicted"/>
<dbReference type="PROSITE" id="PS50004">
    <property type="entry name" value="C2"/>
    <property type="match status" value="1"/>
</dbReference>
<dbReference type="Proteomes" id="UP001318040">
    <property type="component" value="Chromosome 3"/>
</dbReference>
<dbReference type="CDD" id="cd04028">
    <property type="entry name" value="C2B_RIM1alpha"/>
    <property type="match status" value="1"/>
</dbReference>
<dbReference type="InterPro" id="IPR039032">
    <property type="entry name" value="Rim-like"/>
</dbReference>
<gene>
    <name evidence="5" type="primary">LOC116951066</name>
</gene>
<name>A0AAJ7TWB4_PETMA</name>
<dbReference type="InterPro" id="IPR035892">
    <property type="entry name" value="C2_domain_sf"/>
</dbReference>
<accession>A0AAJ7TWB4</accession>
<dbReference type="GO" id="GO:0048788">
    <property type="term" value="C:cytoskeleton of presynaptic active zone"/>
    <property type="evidence" value="ECO:0007669"/>
    <property type="project" value="TreeGrafter"/>
</dbReference>
<dbReference type="GO" id="GO:0050806">
    <property type="term" value="P:positive regulation of synaptic transmission"/>
    <property type="evidence" value="ECO:0007669"/>
    <property type="project" value="TreeGrafter"/>
</dbReference>
<feature type="domain" description="C2" evidence="3">
    <location>
        <begin position="130"/>
        <end position="248"/>
    </location>
</feature>
<dbReference type="InterPro" id="IPR000008">
    <property type="entry name" value="C2_dom"/>
</dbReference>
<dbReference type="FunFam" id="2.60.40.150:FF:000001">
    <property type="entry name" value="Regulating synaptic membrane exocytosis 3, isoform CRA_a"/>
    <property type="match status" value="1"/>
</dbReference>
<evidence type="ECO:0000313" key="5">
    <source>
        <dbReference type="RefSeq" id="XP_032825343.1"/>
    </source>
</evidence>
<dbReference type="Pfam" id="PF00168">
    <property type="entry name" value="C2"/>
    <property type="match status" value="1"/>
</dbReference>
<dbReference type="GO" id="GO:0048167">
    <property type="term" value="P:regulation of synaptic plasticity"/>
    <property type="evidence" value="ECO:0007669"/>
    <property type="project" value="TreeGrafter"/>
</dbReference>
<comment type="subcellular location">
    <subcellularLocation>
        <location evidence="2">Synapse</location>
    </subcellularLocation>
</comment>
<reference evidence="5" key="1">
    <citation type="submission" date="2025-08" db="UniProtKB">
        <authorList>
            <consortium name="RefSeq"/>
        </authorList>
    </citation>
    <scope>IDENTIFICATION</scope>
    <source>
        <tissue evidence="5">Sperm</tissue>
    </source>
</reference>
<dbReference type="GO" id="GO:0044325">
    <property type="term" value="F:transmembrane transporter binding"/>
    <property type="evidence" value="ECO:0007669"/>
    <property type="project" value="TreeGrafter"/>
</dbReference>
<dbReference type="GeneID" id="116951066"/>
<dbReference type="RefSeq" id="XP_032825343.1">
    <property type="nucleotide sequence ID" value="XM_032969452.1"/>
</dbReference>
<evidence type="ECO:0000256" key="2">
    <source>
        <dbReference type="ARBA" id="ARBA00034103"/>
    </source>
</evidence>
<dbReference type="GO" id="GO:0048791">
    <property type="term" value="P:calcium ion-regulated exocytosis of neurotransmitter"/>
    <property type="evidence" value="ECO:0007669"/>
    <property type="project" value="TreeGrafter"/>
</dbReference>
<organism evidence="4 5">
    <name type="scientific">Petromyzon marinus</name>
    <name type="common">Sea lamprey</name>
    <dbReference type="NCBI Taxonomy" id="7757"/>
    <lineage>
        <taxon>Eukaryota</taxon>
        <taxon>Metazoa</taxon>
        <taxon>Chordata</taxon>
        <taxon>Craniata</taxon>
        <taxon>Vertebrata</taxon>
        <taxon>Cyclostomata</taxon>
        <taxon>Hyperoartia</taxon>
        <taxon>Petromyzontiformes</taxon>
        <taxon>Petromyzontidae</taxon>
        <taxon>Petromyzon</taxon>
    </lineage>
</organism>
<evidence type="ECO:0000313" key="4">
    <source>
        <dbReference type="Proteomes" id="UP001318040"/>
    </source>
</evidence>
<keyword evidence="4" id="KW-1185">Reference proteome</keyword>
<dbReference type="GO" id="GO:0042391">
    <property type="term" value="P:regulation of membrane potential"/>
    <property type="evidence" value="ECO:0007669"/>
    <property type="project" value="TreeGrafter"/>
</dbReference>
<dbReference type="PANTHER" id="PTHR12157">
    <property type="entry name" value="REGULATING SYNAPTIC MEMBRANE EXOCYTOSIS PROTEIN"/>
    <property type="match status" value="1"/>
</dbReference>
<evidence type="ECO:0000256" key="1">
    <source>
        <dbReference type="ARBA" id="ARBA00023018"/>
    </source>
</evidence>